<comment type="caution">
    <text evidence="1">The sequence shown here is derived from an EMBL/GenBank/DDBJ whole genome shotgun (WGS) entry which is preliminary data.</text>
</comment>
<gene>
    <name evidence="1" type="ORF">STRTUCAR8_04889</name>
</gene>
<feature type="non-terminal residue" evidence="1">
    <location>
        <position position="25"/>
    </location>
</feature>
<sequence>MPRSCPCHACGPRVARADIPKCRAP</sequence>
<accession>L7F9F8</accession>
<dbReference type="EMBL" id="AEJB01000267">
    <property type="protein sequence ID" value="ELP67749.1"/>
    <property type="molecule type" value="Genomic_DNA"/>
</dbReference>
<name>L7F9F8_STRT8</name>
<dbReference type="Proteomes" id="UP000010931">
    <property type="component" value="Unassembled WGS sequence"/>
</dbReference>
<keyword evidence="2" id="KW-1185">Reference proteome</keyword>
<organism evidence="1 2">
    <name type="scientific">Streptomyces turgidiscabies (strain Car8)</name>
    <dbReference type="NCBI Taxonomy" id="698760"/>
    <lineage>
        <taxon>Bacteria</taxon>
        <taxon>Bacillati</taxon>
        <taxon>Actinomycetota</taxon>
        <taxon>Actinomycetes</taxon>
        <taxon>Kitasatosporales</taxon>
        <taxon>Streptomycetaceae</taxon>
        <taxon>Streptomyces</taxon>
    </lineage>
</organism>
<reference evidence="1 2" key="1">
    <citation type="journal article" date="2011" name="Plasmid">
        <title>Streptomyces turgidiscabies Car8 contains a modular pathogenicity island that shares virulence genes with other actinobacterial plant pathogens.</title>
        <authorList>
            <person name="Huguet-Tapia J.C."/>
            <person name="Badger J.H."/>
            <person name="Loria R."/>
            <person name="Pettis G.S."/>
        </authorList>
    </citation>
    <scope>NUCLEOTIDE SEQUENCE [LARGE SCALE GENOMIC DNA]</scope>
    <source>
        <strain evidence="1 2">Car8</strain>
    </source>
</reference>
<evidence type="ECO:0000313" key="2">
    <source>
        <dbReference type="Proteomes" id="UP000010931"/>
    </source>
</evidence>
<dbReference type="AlphaFoldDB" id="L7F9F8"/>
<protein>
    <submittedName>
        <fullName evidence="1">Uncharacterized protein</fullName>
    </submittedName>
</protein>
<evidence type="ECO:0000313" key="1">
    <source>
        <dbReference type="EMBL" id="ELP67749.1"/>
    </source>
</evidence>
<proteinExistence type="predicted"/>